<keyword evidence="3" id="KW-0966">Cell projection</keyword>
<keyword evidence="3" id="KW-0969">Cilium</keyword>
<organism evidence="3 4">
    <name type="scientific">Spartinivicinus poritis</name>
    <dbReference type="NCBI Taxonomy" id="2994640"/>
    <lineage>
        <taxon>Bacteria</taxon>
        <taxon>Pseudomonadati</taxon>
        <taxon>Pseudomonadota</taxon>
        <taxon>Gammaproteobacteria</taxon>
        <taxon>Oceanospirillales</taxon>
        <taxon>Zooshikellaceae</taxon>
        <taxon>Spartinivicinus</taxon>
    </lineage>
</organism>
<keyword evidence="3" id="KW-0282">Flagellum</keyword>
<dbReference type="RefSeq" id="WP_274687896.1">
    <property type="nucleotide sequence ID" value="NZ_JAPMOU010000005.1"/>
</dbReference>
<dbReference type="InterPro" id="IPR021136">
    <property type="entry name" value="Flagellar_hook_control-like_C"/>
</dbReference>
<dbReference type="InterPro" id="IPR038610">
    <property type="entry name" value="FliK-like_C_sf"/>
</dbReference>
<gene>
    <name evidence="3" type="ORF">ORQ98_06085</name>
</gene>
<proteinExistence type="predicted"/>
<evidence type="ECO:0000313" key="4">
    <source>
        <dbReference type="Proteomes" id="UP001528823"/>
    </source>
</evidence>
<dbReference type="Pfam" id="PF02120">
    <property type="entry name" value="Flg_hook"/>
    <property type="match status" value="1"/>
</dbReference>
<evidence type="ECO:0000259" key="2">
    <source>
        <dbReference type="Pfam" id="PF02120"/>
    </source>
</evidence>
<dbReference type="Gene3D" id="3.30.750.140">
    <property type="match status" value="1"/>
</dbReference>
<feature type="compositionally biased region" description="Basic and acidic residues" evidence="1">
    <location>
        <begin position="1"/>
        <end position="10"/>
    </location>
</feature>
<evidence type="ECO:0000313" key="3">
    <source>
        <dbReference type="EMBL" id="MDE1461533.1"/>
    </source>
</evidence>
<sequence>MADLIPDKPVEPTTAPKPANKTVAGTNLLSSTSAANTPRHTLVVSQVLTSIPANQSNLLQLDQNGHYIIEAKDQAGKSWWFRSNTPWPNNSVLHVSLPKSGNQLTLLQAVTLPSPQQQLQNLSRILEATPQQPGRQGQVLDSLPTPHLRTSIPLGEGGNRLLPVLLGQNNQVFWLNTDQPILPGHIVNLYRTNQGIHLQSLPYQQSQWLTLNQSLQQTVVHSLPVHQVLKQLAQTIRHNQLLPNSVPKVFSDFVSQLPTVKQLTTPKELSQWLTNSGLFFEQKLTNQPATTYQSIKESQDLKGLLLQLIKSLSQTSQPHTSPSPARQSPWAQLYTTIPQPLSHQFPWLAAATTQPNTQLELVQLLKQAVYRLQSNQLMSLQPTLATPTADAPVIQQWQLEIPLYIQSQWHSIQLELQKQNNQPHSSSTEEQETLWQFQLSFDLPPIGPLYARVKLRNNKANVSFWAEQQATYQAINQHIEELQQALTKRGIQVETLTCQQGTPARQNTFIEQHLIDIKT</sequence>
<protein>
    <submittedName>
        <fullName evidence="3">Flagellar hook-length control protein FliK</fullName>
    </submittedName>
</protein>
<comment type="caution">
    <text evidence="3">The sequence shown here is derived from an EMBL/GenBank/DDBJ whole genome shotgun (WGS) entry which is preliminary data.</text>
</comment>
<evidence type="ECO:0000256" key="1">
    <source>
        <dbReference type="SAM" id="MobiDB-lite"/>
    </source>
</evidence>
<dbReference type="Proteomes" id="UP001528823">
    <property type="component" value="Unassembled WGS sequence"/>
</dbReference>
<feature type="domain" description="Flagellar hook-length control protein-like C-terminal" evidence="2">
    <location>
        <begin position="427"/>
        <end position="506"/>
    </location>
</feature>
<name>A0ABT5U7Z5_9GAMM</name>
<keyword evidence="4" id="KW-1185">Reference proteome</keyword>
<reference evidence="3 4" key="1">
    <citation type="submission" date="2022-11" db="EMBL/GenBank/DDBJ databases">
        <title>Spartinivicinus poritis sp. nov., isolated from scleractinian coral Porites lutea.</title>
        <authorList>
            <person name="Zhang G."/>
            <person name="Cai L."/>
            <person name="Wei Q."/>
        </authorList>
    </citation>
    <scope>NUCLEOTIDE SEQUENCE [LARGE SCALE GENOMIC DNA]</scope>
    <source>
        <strain evidence="3 4">A2-2</strain>
    </source>
</reference>
<feature type="region of interest" description="Disordered" evidence="1">
    <location>
        <begin position="1"/>
        <end position="23"/>
    </location>
</feature>
<dbReference type="EMBL" id="JAPMOU010000005">
    <property type="protein sequence ID" value="MDE1461533.1"/>
    <property type="molecule type" value="Genomic_DNA"/>
</dbReference>
<accession>A0ABT5U7Z5</accession>